<sequence>YRISPLTLCLTISMSGPCERVFSSAGETDTTQRSRLSPDLMEALQMLKYMIRESRLSFT</sequence>
<feature type="non-terminal residue" evidence="2">
    <location>
        <position position="1"/>
    </location>
</feature>
<dbReference type="GeneID" id="72000529"/>
<dbReference type="InterPro" id="IPR008906">
    <property type="entry name" value="HATC_C_dom"/>
</dbReference>
<organism evidence="2 3">
    <name type="scientific">Rhodofomes roseus</name>
    <dbReference type="NCBI Taxonomy" id="34475"/>
    <lineage>
        <taxon>Eukaryota</taxon>
        <taxon>Fungi</taxon>
        <taxon>Dikarya</taxon>
        <taxon>Basidiomycota</taxon>
        <taxon>Agaricomycotina</taxon>
        <taxon>Agaricomycetes</taxon>
        <taxon>Polyporales</taxon>
        <taxon>Rhodofomes</taxon>
    </lineage>
</organism>
<evidence type="ECO:0000259" key="1">
    <source>
        <dbReference type="Pfam" id="PF05699"/>
    </source>
</evidence>
<dbReference type="InterPro" id="IPR012337">
    <property type="entry name" value="RNaseH-like_sf"/>
</dbReference>
<keyword evidence="3" id="KW-1185">Reference proteome</keyword>
<protein>
    <recommendedName>
        <fullName evidence="1">HAT C-terminal dimerisation domain-containing protein</fullName>
    </recommendedName>
</protein>
<feature type="domain" description="HAT C-terminal dimerisation" evidence="1">
    <location>
        <begin position="8"/>
        <end position="49"/>
    </location>
</feature>
<dbReference type="SUPFAM" id="SSF53098">
    <property type="entry name" value="Ribonuclease H-like"/>
    <property type="match status" value="1"/>
</dbReference>
<evidence type="ECO:0000313" key="3">
    <source>
        <dbReference type="Proteomes" id="UP000814176"/>
    </source>
</evidence>
<gene>
    <name evidence="2" type="ORF">C8Q71DRAFT_684943</name>
</gene>
<feature type="non-terminal residue" evidence="2">
    <location>
        <position position="59"/>
    </location>
</feature>
<name>A0ABQ8JZ05_9APHY</name>
<dbReference type="Proteomes" id="UP000814176">
    <property type="component" value="Unassembled WGS sequence"/>
</dbReference>
<dbReference type="RefSeq" id="XP_047772492.1">
    <property type="nucleotide sequence ID" value="XM_047919797.1"/>
</dbReference>
<evidence type="ECO:0000313" key="2">
    <source>
        <dbReference type="EMBL" id="KAH9828941.1"/>
    </source>
</evidence>
<comment type="caution">
    <text evidence="2">The sequence shown here is derived from an EMBL/GenBank/DDBJ whole genome shotgun (WGS) entry which is preliminary data.</text>
</comment>
<accession>A0ABQ8JZ05</accession>
<dbReference type="Pfam" id="PF05699">
    <property type="entry name" value="Dimer_Tnp_hAT"/>
    <property type="match status" value="1"/>
</dbReference>
<dbReference type="EMBL" id="JADCUA010000045">
    <property type="protein sequence ID" value="KAH9828941.1"/>
    <property type="molecule type" value="Genomic_DNA"/>
</dbReference>
<reference evidence="2 3" key="1">
    <citation type="journal article" date="2021" name="Environ. Microbiol.">
        <title>Gene family expansions and transcriptome signatures uncover fungal adaptations to wood decay.</title>
        <authorList>
            <person name="Hage H."/>
            <person name="Miyauchi S."/>
            <person name="Viragh M."/>
            <person name="Drula E."/>
            <person name="Min B."/>
            <person name="Chaduli D."/>
            <person name="Navarro D."/>
            <person name="Favel A."/>
            <person name="Norest M."/>
            <person name="Lesage-Meessen L."/>
            <person name="Balint B."/>
            <person name="Merenyi Z."/>
            <person name="de Eugenio L."/>
            <person name="Morin E."/>
            <person name="Martinez A.T."/>
            <person name="Baldrian P."/>
            <person name="Stursova M."/>
            <person name="Martinez M.J."/>
            <person name="Novotny C."/>
            <person name="Magnuson J.K."/>
            <person name="Spatafora J.W."/>
            <person name="Maurice S."/>
            <person name="Pangilinan J."/>
            <person name="Andreopoulos W."/>
            <person name="LaButti K."/>
            <person name="Hundley H."/>
            <person name="Na H."/>
            <person name="Kuo A."/>
            <person name="Barry K."/>
            <person name="Lipzen A."/>
            <person name="Henrissat B."/>
            <person name="Riley R."/>
            <person name="Ahrendt S."/>
            <person name="Nagy L.G."/>
            <person name="Grigoriev I.V."/>
            <person name="Martin F."/>
            <person name="Rosso M.N."/>
        </authorList>
    </citation>
    <scope>NUCLEOTIDE SEQUENCE [LARGE SCALE GENOMIC DNA]</scope>
    <source>
        <strain evidence="2 3">CIRM-BRFM 1785</strain>
    </source>
</reference>
<proteinExistence type="predicted"/>